<feature type="signal peptide" evidence="5">
    <location>
        <begin position="1"/>
        <end position="32"/>
    </location>
</feature>
<evidence type="ECO:0000256" key="2">
    <source>
        <dbReference type="ARBA" id="ARBA00023043"/>
    </source>
</evidence>
<organism evidence="6 7">
    <name type="scientific">Rubripirellula obstinata</name>
    <dbReference type="NCBI Taxonomy" id="406547"/>
    <lineage>
        <taxon>Bacteria</taxon>
        <taxon>Pseudomonadati</taxon>
        <taxon>Planctomycetota</taxon>
        <taxon>Planctomycetia</taxon>
        <taxon>Pirellulales</taxon>
        <taxon>Pirellulaceae</taxon>
        <taxon>Rubripirellula</taxon>
    </lineage>
</organism>
<reference evidence="6 7" key="1">
    <citation type="submission" date="2019-08" db="EMBL/GenBank/DDBJ databases">
        <title>Deep-cultivation of Planctomycetes and their phenomic and genomic characterization uncovers novel biology.</title>
        <authorList>
            <person name="Wiegand S."/>
            <person name="Jogler M."/>
            <person name="Boedeker C."/>
            <person name="Pinto D."/>
            <person name="Vollmers J."/>
            <person name="Rivas-Marin E."/>
            <person name="Kohn T."/>
            <person name="Peeters S.H."/>
            <person name="Heuer A."/>
            <person name="Rast P."/>
            <person name="Oberbeckmann S."/>
            <person name="Bunk B."/>
            <person name="Jeske O."/>
            <person name="Meyerdierks A."/>
            <person name="Storesund J.E."/>
            <person name="Kallscheuer N."/>
            <person name="Luecker S."/>
            <person name="Lage O.M."/>
            <person name="Pohl T."/>
            <person name="Merkel B.J."/>
            <person name="Hornburger P."/>
            <person name="Mueller R.-W."/>
            <person name="Bruemmer F."/>
            <person name="Labrenz M."/>
            <person name="Spormann A.M."/>
            <person name="Op Den Camp H."/>
            <person name="Overmann J."/>
            <person name="Amann R."/>
            <person name="Jetten M.S.M."/>
            <person name="Mascher T."/>
            <person name="Medema M.H."/>
            <person name="Devos D.P."/>
            <person name="Kaster A.-K."/>
            <person name="Ovreas L."/>
            <person name="Rohde M."/>
            <person name="Galperin M.Y."/>
            <person name="Jogler C."/>
        </authorList>
    </citation>
    <scope>NUCLEOTIDE SEQUENCE [LARGE SCALE GENOMIC DNA]</scope>
    <source>
        <strain evidence="6 7">LF1</strain>
    </source>
</reference>
<dbReference type="PROSITE" id="PS50088">
    <property type="entry name" value="ANK_REPEAT"/>
    <property type="match status" value="4"/>
</dbReference>
<sequence length="222" mass="23344" precursor="true">MLSVSRPNFLIPFALVCSASLIAGCGSSPTDADQGKADLTTQTSESSPPIAADSGSEDSETKELPTYSDDAFRYAAHDGNLDLVRSAIQSGTDVNVADPTAGYTALLMAAYNGHANVVKFLLENDADVDARDREGKTPLMHACTNSSVETVRLLIDGGADINVTESTEGFTPLMTAAALGQTEIVKLLLERSADKGVVDQDGDTAISHAQNSQHDEIVELLK</sequence>
<evidence type="ECO:0000313" key="6">
    <source>
        <dbReference type="EMBL" id="KAA1258748.1"/>
    </source>
</evidence>
<protein>
    <submittedName>
        <fullName evidence="6">Ankyrin repeats (3 copies)</fullName>
    </submittedName>
</protein>
<dbReference type="PROSITE" id="PS50297">
    <property type="entry name" value="ANK_REP_REGION"/>
    <property type="match status" value="3"/>
</dbReference>
<evidence type="ECO:0000256" key="3">
    <source>
        <dbReference type="PROSITE-ProRule" id="PRU00023"/>
    </source>
</evidence>
<evidence type="ECO:0000313" key="7">
    <source>
        <dbReference type="Proteomes" id="UP000322699"/>
    </source>
</evidence>
<dbReference type="Pfam" id="PF12796">
    <property type="entry name" value="Ank_2"/>
    <property type="match status" value="2"/>
</dbReference>
<feature type="repeat" description="ANK" evidence="3">
    <location>
        <begin position="101"/>
        <end position="133"/>
    </location>
</feature>
<feature type="region of interest" description="Disordered" evidence="4">
    <location>
        <begin position="31"/>
        <end position="63"/>
    </location>
</feature>
<keyword evidence="1" id="KW-0677">Repeat</keyword>
<accession>A0A5B1CC44</accession>
<feature type="repeat" description="ANK" evidence="3">
    <location>
        <begin position="168"/>
        <end position="200"/>
    </location>
</feature>
<feature type="chain" id="PRO_5022796608" evidence="5">
    <location>
        <begin position="33"/>
        <end position="222"/>
    </location>
</feature>
<keyword evidence="7" id="KW-1185">Reference proteome</keyword>
<comment type="caution">
    <text evidence="6">The sequence shown here is derived from an EMBL/GenBank/DDBJ whole genome shotgun (WGS) entry which is preliminary data.</text>
</comment>
<proteinExistence type="predicted"/>
<gene>
    <name evidence="6" type="ORF">LF1_12710</name>
</gene>
<dbReference type="Gene3D" id="1.25.40.20">
    <property type="entry name" value="Ankyrin repeat-containing domain"/>
    <property type="match status" value="2"/>
</dbReference>
<dbReference type="AlphaFoldDB" id="A0A5B1CC44"/>
<keyword evidence="2 3" id="KW-0040">ANK repeat</keyword>
<name>A0A5B1CC44_9BACT</name>
<feature type="repeat" description="ANK" evidence="3">
    <location>
        <begin position="134"/>
        <end position="166"/>
    </location>
</feature>
<dbReference type="EMBL" id="VRLW01000001">
    <property type="protein sequence ID" value="KAA1258748.1"/>
    <property type="molecule type" value="Genomic_DNA"/>
</dbReference>
<evidence type="ECO:0000256" key="5">
    <source>
        <dbReference type="SAM" id="SignalP"/>
    </source>
</evidence>
<feature type="repeat" description="ANK" evidence="3">
    <location>
        <begin position="67"/>
        <end position="99"/>
    </location>
</feature>
<keyword evidence="5" id="KW-0732">Signal</keyword>
<evidence type="ECO:0000256" key="1">
    <source>
        <dbReference type="ARBA" id="ARBA00022737"/>
    </source>
</evidence>
<dbReference type="InterPro" id="IPR002110">
    <property type="entry name" value="Ankyrin_rpt"/>
</dbReference>
<dbReference type="SMART" id="SM00248">
    <property type="entry name" value="ANK"/>
    <property type="match status" value="4"/>
</dbReference>
<dbReference type="RefSeq" id="WP_238383220.1">
    <property type="nucleotide sequence ID" value="NZ_LWSK01000209.1"/>
</dbReference>
<dbReference type="PANTHER" id="PTHR24198:SF165">
    <property type="entry name" value="ANKYRIN REPEAT-CONTAINING PROTEIN-RELATED"/>
    <property type="match status" value="1"/>
</dbReference>
<dbReference type="PANTHER" id="PTHR24198">
    <property type="entry name" value="ANKYRIN REPEAT AND PROTEIN KINASE DOMAIN-CONTAINING PROTEIN"/>
    <property type="match status" value="1"/>
</dbReference>
<dbReference type="PRINTS" id="PR01415">
    <property type="entry name" value="ANKYRIN"/>
</dbReference>
<evidence type="ECO:0000256" key="4">
    <source>
        <dbReference type="SAM" id="MobiDB-lite"/>
    </source>
</evidence>
<dbReference type="Proteomes" id="UP000322699">
    <property type="component" value="Unassembled WGS sequence"/>
</dbReference>
<dbReference type="PROSITE" id="PS51257">
    <property type="entry name" value="PROKAR_LIPOPROTEIN"/>
    <property type="match status" value="1"/>
</dbReference>
<dbReference type="SUPFAM" id="SSF48403">
    <property type="entry name" value="Ankyrin repeat"/>
    <property type="match status" value="1"/>
</dbReference>
<dbReference type="InterPro" id="IPR036770">
    <property type="entry name" value="Ankyrin_rpt-contain_sf"/>
</dbReference>